<evidence type="ECO:0000313" key="23">
    <source>
        <dbReference type="RefSeq" id="XP_015591676.1"/>
    </source>
</evidence>
<dbReference type="Pfam" id="PF01433">
    <property type="entry name" value="Peptidase_M1"/>
    <property type="match status" value="1"/>
</dbReference>
<evidence type="ECO:0000256" key="11">
    <source>
        <dbReference type="ARBA" id="ARBA00023049"/>
    </source>
</evidence>
<feature type="site" description="Transition state stabilizer" evidence="17">
    <location>
        <position position="491"/>
    </location>
</feature>
<dbReference type="InterPro" id="IPR045357">
    <property type="entry name" value="Aminopeptidase_N-like_N"/>
</dbReference>
<comment type="similarity">
    <text evidence="2 18">Belongs to the peptidase M1 family.</text>
</comment>
<evidence type="ECO:0000256" key="17">
    <source>
        <dbReference type="PIRSR" id="PIRSR634016-4"/>
    </source>
</evidence>
<feature type="domain" description="Peptidase M1 membrane alanine aminopeptidase" evidence="19">
    <location>
        <begin position="338"/>
        <end position="558"/>
    </location>
</feature>
<organism evidence="22 23">
    <name type="scientific">Cephus cinctus</name>
    <name type="common">Wheat stem sawfly</name>
    <dbReference type="NCBI Taxonomy" id="211228"/>
    <lineage>
        <taxon>Eukaryota</taxon>
        <taxon>Metazoa</taxon>
        <taxon>Ecdysozoa</taxon>
        <taxon>Arthropoda</taxon>
        <taxon>Hexapoda</taxon>
        <taxon>Insecta</taxon>
        <taxon>Pterygota</taxon>
        <taxon>Neoptera</taxon>
        <taxon>Endopterygota</taxon>
        <taxon>Hymenoptera</taxon>
        <taxon>Cephoidea</taxon>
        <taxon>Cephidae</taxon>
        <taxon>Cephus</taxon>
    </lineage>
</organism>
<evidence type="ECO:0000256" key="10">
    <source>
        <dbReference type="ARBA" id="ARBA00022833"/>
    </source>
</evidence>
<dbReference type="GO" id="GO:0006508">
    <property type="term" value="P:proteolysis"/>
    <property type="evidence" value="ECO:0007669"/>
    <property type="project" value="UniProtKB-KW"/>
</dbReference>
<keyword evidence="5" id="KW-0336">GPI-anchor</keyword>
<dbReference type="GO" id="GO:0008270">
    <property type="term" value="F:zinc ion binding"/>
    <property type="evidence" value="ECO:0007669"/>
    <property type="project" value="UniProtKB-UniRule"/>
</dbReference>
<evidence type="ECO:0000256" key="2">
    <source>
        <dbReference type="ARBA" id="ARBA00010136"/>
    </source>
</evidence>
<feature type="binding site" evidence="16">
    <location>
        <position position="429"/>
    </location>
    <ligand>
        <name>Zn(2+)</name>
        <dbReference type="ChEBI" id="CHEBI:29105"/>
        <note>catalytic</note>
    </ligand>
</feature>
<dbReference type="CDD" id="cd09601">
    <property type="entry name" value="M1_APN-Q_like"/>
    <property type="match status" value="1"/>
</dbReference>
<feature type="domain" description="ERAP1-like C-terminal" evidence="20">
    <location>
        <begin position="642"/>
        <end position="939"/>
    </location>
</feature>
<keyword evidence="18" id="KW-1133">Transmembrane helix</keyword>
<dbReference type="GO" id="GO:0005886">
    <property type="term" value="C:plasma membrane"/>
    <property type="evidence" value="ECO:0007669"/>
    <property type="project" value="UniProtKB-SubCell"/>
</dbReference>
<dbReference type="InterPro" id="IPR034016">
    <property type="entry name" value="M1_APN-typ"/>
</dbReference>
<evidence type="ECO:0000256" key="3">
    <source>
        <dbReference type="ARBA" id="ARBA00022438"/>
    </source>
</evidence>
<dbReference type="Gene3D" id="1.10.390.10">
    <property type="entry name" value="Neutral Protease Domain 2"/>
    <property type="match status" value="1"/>
</dbReference>
<dbReference type="EC" id="3.4.11.-" evidence="18"/>
<dbReference type="GO" id="GO:0043171">
    <property type="term" value="P:peptide catabolic process"/>
    <property type="evidence" value="ECO:0007669"/>
    <property type="project" value="TreeGrafter"/>
</dbReference>
<accession>A0AAJ7FH71</accession>
<dbReference type="PANTHER" id="PTHR11533:SF294">
    <property type="entry name" value="THYROTROPIN-RELEASING HORMONE-DEGRADING ECTOENZYME"/>
    <property type="match status" value="1"/>
</dbReference>
<dbReference type="GO" id="GO:0042277">
    <property type="term" value="F:peptide binding"/>
    <property type="evidence" value="ECO:0007669"/>
    <property type="project" value="TreeGrafter"/>
</dbReference>
<dbReference type="InterPro" id="IPR001930">
    <property type="entry name" value="Peptidase_M1"/>
</dbReference>
<dbReference type="SUPFAM" id="SSF55486">
    <property type="entry name" value="Metalloproteases ('zincins'), catalytic domain"/>
    <property type="match status" value="1"/>
</dbReference>
<dbReference type="Gene3D" id="1.25.50.20">
    <property type="match status" value="1"/>
</dbReference>
<evidence type="ECO:0000256" key="4">
    <source>
        <dbReference type="ARBA" id="ARBA00022475"/>
    </source>
</evidence>
<keyword evidence="11 18" id="KW-0482">Metalloprotease</keyword>
<feature type="transmembrane region" description="Helical" evidence="18">
    <location>
        <begin position="43"/>
        <end position="67"/>
    </location>
</feature>
<keyword evidence="4" id="KW-1003">Cell membrane</keyword>
<evidence type="ECO:0000259" key="19">
    <source>
        <dbReference type="Pfam" id="PF01433"/>
    </source>
</evidence>
<comment type="cofactor">
    <cofactor evidence="16 18">
        <name>Zn(2+)</name>
        <dbReference type="ChEBI" id="CHEBI:29105"/>
    </cofactor>
    <text evidence="16 18">Binds 1 zinc ion per subunit.</text>
</comment>
<dbReference type="InterPro" id="IPR014782">
    <property type="entry name" value="Peptidase_M1_dom"/>
</dbReference>
<evidence type="ECO:0000313" key="22">
    <source>
        <dbReference type="Proteomes" id="UP000694920"/>
    </source>
</evidence>
<dbReference type="InterPro" id="IPR027268">
    <property type="entry name" value="Peptidase_M4/M1_CTD_sf"/>
</dbReference>
<evidence type="ECO:0000256" key="13">
    <source>
        <dbReference type="ARBA" id="ARBA00023180"/>
    </source>
</evidence>
<dbReference type="PANTHER" id="PTHR11533">
    <property type="entry name" value="PROTEASE M1 ZINC METALLOPROTEASE"/>
    <property type="match status" value="1"/>
</dbReference>
<keyword evidence="14" id="KW-0449">Lipoprotein</keyword>
<dbReference type="KEGG" id="ccin:107266068"/>
<evidence type="ECO:0000256" key="5">
    <source>
        <dbReference type="ARBA" id="ARBA00022622"/>
    </source>
</evidence>
<dbReference type="GO" id="GO:0005737">
    <property type="term" value="C:cytoplasm"/>
    <property type="evidence" value="ECO:0007669"/>
    <property type="project" value="TreeGrafter"/>
</dbReference>
<evidence type="ECO:0000256" key="14">
    <source>
        <dbReference type="ARBA" id="ARBA00023288"/>
    </source>
</evidence>
<dbReference type="Pfam" id="PF17900">
    <property type="entry name" value="Peptidase_M1_N"/>
    <property type="match status" value="1"/>
</dbReference>
<keyword evidence="8" id="KW-0732">Signal</keyword>
<evidence type="ECO:0000256" key="1">
    <source>
        <dbReference type="ARBA" id="ARBA00004609"/>
    </source>
</evidence>
<dbReference type="AlphaFoldDB" id="A0AAJ7FH71"/>
<proteinExistence type="inferred from homology"/>
<feature type="domain" description="Aminopeptidase N-like N-terminal" evidence="21">
    <location>
        <begin position="107"/>
        <end position="299"/>
    </location>
</feature>
<evidence type="ECO:0000256" key="9">
    <source>
        <dbReference type="ARBA" id="ARBA00022801"/>
    </source>
</evidence>
<evidence type="ECO:0000256" key="12">
    <source>
        <dbReference type="ARBA" id="ARBA00023136"/>
    </source>
</evidence>
<dbReference type="FunFam" id="2.60.40.1910:FF:000008">
    <property type="entry name" value="Aminopeptidase"/>
    <property type="match status" value="1"/>
</dbReference>
<dbReference type="InterPro" id="IPR042097">
    <property type="entry name" value="Aminopeptidase_N-like_N_sf"/>
</dbReference>
<evidence type="ECO:0000256" key="8">
    <source>
        <dbReference type="ARBA" id="ARBA00022729"/>
    </source>
</evidence>
<evidence type="ECO:0000256" key="16">
    <source>
        <dbReference type="PIRSR" id="PIRSR634016-3"/>
    </source>
</evidence>
<keyword evidence="7 16" id="KW-0479">Metal-binding</keyword>
<dbReference type="Pfam" id="PF11838">
    <property type="entry name" value="ERAP1_C"/>
    <property type="match status" value="1"/>
</dbReference>
<sequence>MESRRKYPDIADIAQHCQSRRLQQQGFSIENCLSTPMRRFGIYLLMALLCLVVVYLFISLVILISGIKKDVGSKSITAIKLPVTDSVTLAPDDKSNFTSPIAAVLTPLEYNIRIFPLLVQDETGSFNAKCETEITVKSNRNTLRIPVNIRNIHIQDAFVLDFYTRKPLEIKTVYWDKQNDIYLIHMEQPLNASHMYILRYIYSLKINKGGIGLYWESYVESLNRTRYSIISNLSPNYARTVFPCYDEPGFKTPFRVTIGRNNTTRTHSNSKIKITKDMKGMPGFVWDTYTKTVPMSTYLLAIMVTDFDNYTVTEENRFGHTIYGRSSILPYTKYTSTMVTKLVPIIEDLTGFHYELEQLDLMVVSDLKYAAMETWGLITFHESSCVVIQDLTSQSSLKHYATIAAHEVALQWFGNLVTPLSWSYVWLKEGFSMFFAYISMNLVEPSWDIDELFLKDSTEALTADALDNTYALLTPLKNTSGPIDIFHHILYIKSNSIVNMMYNFVGKDIFMDCIRNYIRAYAYGSAEQEHLWKIFDNVLSQQQVFPDHLSMTEIMHSWTYQHGFPILQINRNVHTGTIHLIQDRFHHDGPREESREMWHIPISWATQLNPQFNETKPKLWFSTKQMMINETSLRSAVLSDHWIFFNLKQTGFYRVNYDNGNWQLLFNDYKNFPPVIRAQIISDIFAMASGGFLDYNIAFHGASKLQSEISLIVWDIAITALKPIQVHFYNTSGFQQLMNILVDNVFRYVVNYTITNSHDEILNYACMVGNVECSRKALNYLRQRTSGKLELGVPKHLTYWVYCAGIRSGTDTDWYKLMDLYENNTLDKDPMTHGLGCYKKSSFLEKYLDRLTIDGRVTRELFLALLSVAANPYGARVALNYCEHHWNLIEDYGNESNTNLIGLITSLSNSLNTKEDLEVLKSLNVTKADEVKALKNAITKVHNNIMWGHRYKAAVGIAINSILHHTHLSS</sequence>
<keyword evidence="13" id="KW-0325">Glycoprotein</keyword>
<evidence type="ECO:0000256" key="15">
    <source>
        <dbReference type="PIRSR" id="PIRSR634016-1"/>
    </source>
</evidence>
<keyword evidence="22" id="KW-1185">Reference proteome</keyword>
<protein>
    <recommendedName>
        <fullName evidence="18">Aminopeptidase</fullName>
        <ecNumber evidence="18">3.4.11.-</ecNumber>
    </recommendedName>
</protein>
<dbReference type="FunFam" id="1.10.390.10:FF:000013">
    <property type="entry name" value="Aminopeptidase N"/>
    <property type="match status" value="1"/>
</dbReference>
<gene>
    <name evidence="23" type="primary">LOC107266068</name>
</gene>
<dbReference type="RefSeq" id="XP_015591676.1">
    <property type="nucleotide sequence ID" value="XM_015736190.2"/>
</dbReference>
<evidence type="ECO:0000256" key="18">
    <source>
        <dbReference type="RuleBase" id="RU364040"/>
    </source>
</evidence>
<keyword evidence="9 18" id="KW-0378">Hydrolase</keyword>
<keyword evidence="6 18" id="KW-0645">Protease</keyword>
<dbReference type="Gene3D" id="2.60.40.1910">
    <property type="match status" value="1"/>
</dbReference>
<keyword evidence="18" id="KW-0812">Transmembrane</keyword>
<dbReference type="GeneID" id="107266068"/>
<dbReference type="GO" id="GO:0070006">
    <property type="term" value="F:metalloaminopeptidase activity"/>
    <property type="evidence" value="ECO:0007669"/>
    <property type="project" value="TreeGrafter"/>
</dbReference>
<evidence type="ECO:0000256" key="6">
    <source>
        <dbReference type="ARBA" id="ARBA00022670"/>
    </source>
</evidence>
<keyword evidence="3 18" id="KW-0031">Aminopeptidase</keyword>
<dbReference type="GO" id="GO:0005615">
    <property type="term" value="C:extracellular space"/>
    <property type="evidence" value="ECO:0007669"/>
    <property type="project" value="TreeGrafter"/>
</dbReference>
<dbReference type="PRINTS" id="PR00756">
    <property type="entry name" value="ALADIPTASE"/>
</dbReference>
<comment type="subcellular location">
    <subcellularLocation>
        <location evidence="1">Cell membrane</location>
        <topology evidence="1">Lipid-anchor</topology>
        <topology evidence="1">GPI-anchor</topology>
    </subcellularLocation>
</comment>
<feature type="active site" description="Proton acceptor" evidence="15">
    <location>
        <position position="407"/>
    </location>
</feature>
<dbReference type="Gene3D" id="2.60.40.1730">
    <property type="entry name" value="tricorn interacting facor f3 domain"/>
    <property type="match status" value="1"/>
</dbReference>
<evidence type="ECO:0000256" key="7">
    <source>
        <dbReference type="ARBA" id="ARBA00022723"/>
    </source>
</evidence>
<dbReference type="SUPFAM" id="SSF63737">
    <property type="entry name" value="Leukotriene A4 hydrolase N-terminal domain"/>
    <property type="match status" value="1"/>
</dbReference>
<dbReference type="GO" id="GO:0098552">
    <property type="term" value="C:side of membrane"/>
    <property type="evidence" value="ECO:0007669"/>
    <property type="project" value="UniProtKB-KW"/>
</dbReference>
<evidence type="ECO:0000259" key="21">
    <source>
        <dbReference type="Pfam" id="PF17900"/>
    </source>
</evidence>
<dbReference type="Proteomes" id="UP000694920">
    <property type="component" value="Unplaced"/>
</dbReference>
<reference evidence="23" key="1">
    <citation type="submission" date="2025-08" db="UniProtKB">
        <authorList>
            <consortium name="RefSeq"/>
        </authorList>
    </citation>
    <scope>IDENTIFICATION</scope>
</reference>
<feature type="binding site" evidence="16">
    <location>
        <position position="406"/>
    </location>
    <ligand>
        <name>Zn(2+)</name>
        <dbReference type="ChEBI" id="CHEBI:29105"/>
        <note>catalytic</note>
    </ligand>
</feature>
<keyword evidence="10 16" id="KW-0862">Zinc</keyword>
<keyword evidence="12 18" id="KW-0472">Membrane</keyword>
<name>A0AAJ7FH71_CEPCN</name>
<dbReference type="InterPro" id="IPR050344">
    <property type="entry name" value="Peptidase_M1_aminopeptidases"/>
</dbReference>
<evidence type="ECO:0000259" key="20">
    <source>
        <dbReference type="Pfam" id="PF11838"/>
    </source>
</evidence>
<dbReference type="InterPro" id="IPR024571">
    <property type="entry name" value="ERAP1-like_C_dom"/>
</dbReference>